<protein>
    <recommendedName>
        <fullName evidence="1">FecR protein domain-containing protein</fullName>
    </recommendedName>
</protein>
<dbReference type="Pfam" id="PF04773">
    <property type="entry name" value="FecR"/>
    <property type="match status" value="1"/>
</dbReference>
<dbReference type="Proteomes" id="UP000051913">
    <property type="component" value="Unassembled WGS sequence"/>
</dbReference>
<feature type="non-terminal residue" evidence="2">
    <location>
        <position position="1151"/>
    </location>
</feature>
<evidence type="ECO:0000313" key="3">
    <source>
        <dbReference type="Proteomes" id="UP000051913"/>
    </source>
</evidence>
<dbReference type="AlphaFoldDB" id="A0A0R3M5Q4"/>
<organism evidence="2 3">
    <name type="scientific">Bradyrhizobium valentinum</name>
    <dbReference type="NCBI Taxonomy" id="1518501"/>
    <lineage>
        <taxon>Bacteria</taxon>
        <taxon>Pseudomonadati</taxon>
        <taxon>Pseudomonadota</taxon>
        <taxon>Alphaproteobacteria</taxon>
        <taxon>Hyphomicrobiales</taxon>
        <taxon>Nitrobacteraceae</taxon>
        <taxon>Bradyrhizobium</taxon>
    </lineage>
</organism>
<evidence type="ECO:0000313" key="2">
    <source>
        <dbReference type="EMBL" id="KRR12640.1"/>
    </source>
</evidence>
<dbReference type="NCBIfam" id="TIGR01965">
    <property type="entry name" value="VCBS_repeat"/>
    <property type="match status" value="4"/>
</dbReference>
<gene>
    <name evidence="2" type="ORF">CP49_17525</name>
</gene>
<dbReference type="InterPro" id="IPR010221">
    <property type="entry name" value="VCBS_dom"/>
</dbReference>
<reference evidence="2 3" key="1">
    <citation type="submission" date="2014-03" db="EMBL/GenBank/DDBJ databases">
        <title>Bradyrhizobium valentinum sp. nov., isolated from effective nodules of Lupinus mariae-josephae, a lupine endemic of basic-lime soils in Eastern Spain.</title>
        <authorList>
            <person name="Duran D."/>
            <person name="Rey L."/>
            <person name="Navarro A."/>
            <person name="Busquets A."/>
            <person name="Imperial J."/>
            <person name="Ruiz-Argueso T."/>
        </authorList>
    </citation>
    <scope>NUCLEOTIDE SEQUENCE [LARGE SCALE GENOMIC DNA]</scope>
    <source>
        <strain evidence="2 3">LmjM3</strain>
    </source>
</reference>
<name>A0A0R3M5Q4_9BRAD</name>
<keyword evidence="3" id="KW-1185">Reference proteome</keyword>
<dbReference type="RefSeq" id="WP_057849001.1">
    <property type="nucleotide sequence ID" value="NZ_LLXX01000026.1"/>
</dbReference>
<dbReference type="PANTHER" id="PTHR38731">
    <property type="entry name" value="LIPL45-RELATED LIPOPROTEIN-RELATED"/>
    <property type="match status" value="1"/>
</dbReference>
<dbReference type="InterPro" id="IPR006860">
    <property type="entry name" value="FecR"/>
</dbReference>
<accession>A0A0R3M5Q4</accession>
<evidence type="ECO:0000259" key="1">
    <source>
        <dbReference type="Pfam" id="PF04773"/>
    </source>
</evidence>
<dbReference type="STRING" id="1518501.CQ10_02380"/>
<sequence length="1151" mass="118580">MNYAGKFGSGDLDPFSGADIGLGPLLSPHGHLLSSDKFHVDKVSTHAPSDAIIISDAHLLFHGDFKRSGVDLILTGGDREVVLRDYFKGEKRAALASPDGAHLTGDIVNALSGHTQFAQADGSASVAPAVIGHVTKLTGNATAIRNGVSIILNQGDTVHKGDVVQSGSDSTLGITFIDGTVFGLASNAKMVLNEMVYDPNGSDNKSLLSLVQGTISFVAGATAKNGDMKVDTPVATMGIRGTAVLVEIDFEVPSQGGAPPAKFQVLVEPDGTTGSYILFDKTTLTPIATVNRAGTQTIINGQGGVSFQSSVQLSPDAQKIITDVFSLKFSDLNNPNTKLTTNFTDSIVPETLFLKLASNDVVPVTLQFVNIPDRPAPAPAPAPVGGLTHIPGPPQAAAFGGATTERVDVTASSTINSISGIVNYLDINVGDTPSVSAQFSSFAYQDAQGADVSATLTAQQQAAIKAVEVPLVVVQDPNGKNFGTATWTYIVADGAFDFLAAGETLKLTYQARVDNNYAPNNETTFVPFTIVITGTNDKPTISATGGTITERVGTGNTVIDTVTGTVTFGDVDLTDRPVVSAAISATDPFRYYDAQGNDVTATLTPAQRAAILAVEVPLSVVQGGGNTNNGSATWTYSIEDSKFDFVAKGEKLTLNYVAQVDDGHGGVISTPITVSIHGADVVVIGTNDVPTIVTTSDGFAELSNTSQPNPTGSNALHVASGTIKFTDVDLTDRPVASAAFTSYTYWSAAFADPNQISVRVGFTLTAAQLDAVDAALTVVQTAGNTNNGSASWTYSVADSAFDFLADDEILTLTYTATVDDGHGGIITKPLTVTVTGTNDTADITSSPQTAAIAEIADASGSAAPDNADGAITFADVDWTDTHAVTITKVIASGIQTGLADYNTQFGWLSLGTLTDSTNGVTGSQSWSFSAPDSYFDYLAASETVTLTYTVEVDDHHGGITWQDVVVTVNGSNDAPEIADIAQRSLTEQTDTTALTTTIPVTFTDRDLSDTGHTAAITGVLASGTTTGLSLNAAALIALVTPGSVTKAAGSSSGSANLSFSASSTAFDYLAKGEVLTLTYTVAISDGDGGVTPKSFVVTVTGTDDAPVIANIVQTNLAEQADTSALTVTIPVAFTDVDLTDVGHTAAITGVV</sequence>
<comment type="caution">
    <text evidence="2">The sequence shown here is derived from an EMBL/GenBank/DDBJ whole genome shotgun (WGS) entry which is preliminary data.</text>
</comment>
<dbReference type="EMBL" id="LLXX01000026">
    <property type="protein sequence ID" value="KRR12640.1"/>
    <property type="molecule type" value="Genomic_DNA"/>
</dbReference>
<proteinExistence type="predicted"/>
<feature type="domain" description="FecR protein" evidence="1">
    <location>
        <begin position="162"/>
        <end position="247"/>
    </location>
</feature>